<reference evidence="11" key="1">
    <citation type="submission" date="2021-01" db="EMBL/GenBank/DDBJ databases">
        <authorList>
            <person name="Corre E."/>
            <person name="Pelletier E."/>
            <person name="Niang G."/>
            <person name="Scheremetjew M."/>
            <person name="Finn R."/>
            <person name="Kale V."/>
            <person name="Holt S."/>
            <person name="Cochrane G."/>
            <person name="Meng A."/>
            <person name="Brown T."/>
            <person name="Cohen L."/>
        </authorList>
    </citation>
    <scope>NUCLEOTIDE SEQUENCE</scope>
    <source>
        <strain evidence="11">CCAC1681</strain>
    </source>
</reference>
<dbReference type="Gene3D" id="3.40.50.720">
    <property type="entry name" value="NAD(P)-binding Rossmann-like Domain"/>
    <property type="match status" value="1"/>
</dbReference>
<dbReference type="InterPro" id="IPR011342">
    <property type="entry name" value="Shikimate_DH"/>
</dbReference>
<proteinExistence type="inferred from homology"/>
<dbReference type="EMBL" id="HBEN01011724">
    <property type="protein sequence ID" value="CAD8446827.1"/>
    <property type="molecule type" value="Transcribed_RNA"/>
</dbReference>
<sequence length="539" mass="55887">MRVVAAAAASPQAHFSGESCALTTSVIAPTVEEALVEIVEAVEGGADIVELRVDFIDGLDAPVDLPKMLAACAVPCIVTYRPTWEGGQYAGEEEPRLAALWAAVDAGAAYVDCELLAAERFFAAAPEHLKDKSQRWSKIILSSHNYESVPDDDALAETHARCVAAGADIVKIAAMVQDITHVARLEKLLRDANASGTAEATVVLGMGEAGQTSRLLAAKFGSFLTFGALRAGAESAPGQPTLKQLRELYRVPEQSAGTKVMGVIGDPIAQSKSPALHNPSLRAAGADAVYVPLLVKDLDAFLASPLYGGDDFVGFSVTIPHKERALALCDDVDPVAAKIGAVNTLVKRKDGTLKGYNTDYAAAIGAIERAMGGRADEPTGSRSPLEGKTVVVVGAGGAGRGLAFGAAFEGANVVVVNRGFERAEALAKACGGVARTMEDLAGGAVRGDVLANTTSVGMVPDTDATPVPKSAIEAGGFSVVFDAVYNPLETKLLREAKECGCAQASGLDMFVGQAARQFSLFTGEEPALDLMRAAVLDSM</sequence>
<dbReference type="Gene3D" id="3.20.20.70">
    <property type="entry name" value="Aldolase class I"/>
    <property type="match status" value="1"/>
</dbReference>
<dbReference type="Pfam" id="PF08501">
    <property type="entry name" value="Shikimate_dh_N"/>
    <property type="match status" value="1"/>
</dbReference>
<dbReference type="UniPathway" id="UPA00053">
    <property type="reaction ID" value="UER00087"/>
</dbReference>
<dbReference type="InterPro" id="IPR041121">
    <property type="entry name" value="SDH_C"/>
</dbReference>
<keyword evidence="2" id="KW-0028">Amino-acid biosynthesis</keyword>
<dbReference type="Pfam" id="PF01487">
    <property type="entry name" value="DHquinase_I"/>
    <property type="match status" value="1"/>
</dbReference>
<dbReference type="CDD" id="cd01065">
    <property type="entry name" value="NAD_bind_Shikimate_DH"/>
    <property type="match status" value="1"/>
</dbReference>
<dbReference type="GO" id="GO:0050661">
    <property type="term" value="F:NADP binding"/>
    <property type="evidence" value="ECO:0007669"/>
    <property type="project" value="InterPro"/>
</dbReference>
<dbReference type="GO" id="GO:0004764">
    <property type="term" value="F:shikimate 3-dehydrogenase (NADP+) activity"/>
    <property type="evidence" value="ECO:0007669"/>
    <property type="project" value="UniProtKB-EC"/>
</dbReference>
<keyword evidence="7" id="KW-0704">Schiff base</keyword>
<evidence type="ECO:0000259" key="9">
    <source>
        <dbReference type="Pfam" id="PF08501"/>
    </source>
</evidence>
<dbReference type="SUPFAM" id="SSF51735">
    <property type="entry name" value="NAD(P)-binding Rossmann-fold domains"/>
    <property type="match status" value="1"/>
</dbReference>
<dbReference type="EC" id="1.1.1.25" evidence="1"/>
<dbReference type="PANTHER" id="PTHR21089">
    <property type="entry name" value="SHIKIMATE DEHYDROGENASE"/>
    <property type="match status" value="1"/>
</dbReference>
<dbReference type="InterPro" id="IPR046346">
    <property type="entry name" value="Aminoacid_DH-like_N_sf"/>
</dbReference>
<dbReference type="Pfam" id="PF01488">
    <property type="entry name" value="Shikimate_DH"/>
    <property type="match status" value="1"/>
</dbReference>
<dbReference type="CDD" id="cd00502">
    <property type="entry name" value="DHQase_I"/>
    <property type="match status" value="1"/>
</dbReference>
<evidence type="ECO:0000256" key="7">
    <source>
        <dbReference type="ARBA" id="ARBA00023270"/>
    </source>
</evidence>
<dbReference type="GO" id="GO:0009423">
    <property type="term" value="P:chorismate biosynthetic process"/>
    <property type="evidence" value="ECO:0007669"/>
    <property type="project" value="UniProtKB-UniPathway"/>
</dbReference>
<accession>A0A7S0GXA1</accession>
<dbReference type="SUPFAM" id="SSF51569">
    <property type="entry name" value="Aldolase"/>
    <property type="match status" value="1"/>
</dbReference>
<dbReference type="PANTHER" id="PTHR21089:SF1">
    <property type="entry name" value="BIFUNCTIONAL 3-DEHYDROQUINATE DEHYDRATASE_SHIKIMATE DEHYDROGENASE, CHLOROPLASTIC"/>
    <property type="match status" value="1"/>
</dbReference>
<dbReference type="NCBIfam" id="TIGR01093">
    <property type="entry name" value="aroD"/>
    <property type="match status" value="1"/>
</dbReference>
<evidence type="ECO:0000256" key="2">
    <source>
        <dbReference type="ARBA" id="ARBA00022605"/>
    </source>
</evidence>
<evidence type="ECO:0000256" key="4">
    <source>
        <dbReference type="ARBA" id="ARBA00023002"/>
    </source>
</evidence>
<dbReference type="InterPro" id="IPR013708">
    <property type="entry name" value="Shikimate_DH-bd_N"/>
</dbReference>
<dbReference type="AlphaFoldDB" id="A0A7S0GXA1"/>
<evidence type="ECO:0000256" key="5">
    <source>
        <dbReference type="ARBA" id="ARBA00023141"/>
    </source>
</evidence>
<dbReference type="HAMAP" id="MF_00214">
    <property type="entry name" value="AroD"/>
    <property type="match status" value="1"/>
</dbReference>
<evidence type="ECO:0000313" key="11">
    <source>
        <dbReference type="EMBL" id="CAD8446827.1"/>
    </source>
</evidence>
<dbReference type="InterPro" id="IPR006151">
    <property type="entry name" value="Shikm_DH/Glu-tRNA_Rdtase"/>
</dbReference>
<dbReference type="InterPro" id="IPR013785">
    <property type="entry name" value="Aldolase_TIM"/>
</dbReference>
<gene>
    <name evidence="11" type="ORF">MSP1401_LOCUS9737</name>
</gene>
<dbReference type="GO" id="GO:0003855">
    <property type="term" value="F:3-dehydroquinate dehydratase activity"/>
    <property type="evidence" value="ECO:0007669"/>
    <property type="project" value="InterPro"/>
</dbReference>
<dbReference type="GO" id="GO:0009073">
    <property type="term" value="P:aromatic amino acid family biosynthetic process"/>
    <property type="evidence" value="ECO:0007669"/>
    <property type="project" value="UniProtKB-KW"/>
</dbReference>
<keyword evidence="4" id="KW-0560">Oxidoreductase</keyword>
<feature type="domain" description="SDH C-terminal" evidence="10">
    <location>
        <begin position="506"/>
        <end position="536"/>
    </location>
</feature>
<evidence type="ECO:0000256" key="1">
    <source>
        <dbReference type="ARBA" id="ARBA00012962"/>
    </source>
</evidence>
<evidence type="ECO:0000256" key="3">
    <source>
        <dbReference type="ARBA" id="ARBA00022857"/>
    </source>
</evidence>
<keyword evidence="3" id="KW-0521">NADP</keyword>
<dbReference type="FunFam" id="3.20.20.70:FF:000047">
    <property type="entry name" value="3-dehydroquinate dehydratase"/>
    <property type="match status" value="1"/>
</dbReference>
<keyword evidence="5" id="KW-0057">Aromatic amino acid biosynthesis</keyword>
<evidence type="ECO:0000259" key="10">
    <source>
        <dbReference type="Pfam" id="PF18317"/>
    </source>
</evidence>
<dbReference type="InterPro" id="IPR022893">
    <property type="entry name" value="Shikimate_DH_fam"/>
</dbReference>
<dbReference type="SUPFAM" id="SSF53223">
    <property type="entry name" value="Aminoacid dehydrogenase-like, N-terminal domain"/>
    <property type="match status" value="1"/>
</dbReference>
<organism evidence="11">
    <name type="scientific">Micromonas pusilla</name>
    <name type="common">Picoplanktonic green alga</name>
    <name type="synonym">Chromulina pusilla</name>
    <dbReference type="NCBI Taxonomy" id="38833"/>
    <lineage>
        <taxon>Eukaryota</taxon>
        <taxon>Viridiplantae</taxon>
        <taxon>Chlorophyta</taxon>
        <taxon>Mamiellophyceae</taxon>
        <taxon>Mamiellales</taxon>
        <taxon>Mamiellaceae</taxon>
        <taxon>Micromonas</taxon>
    </lineage>
</organism>
<dbReference type="GO" id="GO:0008652">
    <property type="term" value="P:amino acid biosynthetic process"/>
    <property type="evidence" value="ECO:0007669"/>
    <property type="project" value="UniProtKB-KW"/>
</dbReference>
<feature type="domain" description="Quinate/shikimate 5-dehydrogenase/glutamyl-tRNA reductase" evidence="8">
    <location>
        <begin position="385"/>
        <end position="455"/>
    </location>
</feature>
<name>A0A7S0GXA1_MICPS</name>
<dbReference type="NCBIfam" id="TIGR00507">
    <property type="entry name" value="aroE"/>
    <property type="match status" value="1"/>
</dbReference>
<dbReference type="Pfam" id="PF18317">
    <property type="entry name" value="SDH_C"/>
    <property type="match status" value="1"/>
</dbReference>
<evidence type="ECO:0000259" key="8">
    <source>
        <dbReference type="Pfam" id="PF01488"/>
    </source>
</evidence>
<dbReference type="GO" id="GO:0019632">
    <property type="term" value="P:shikimate metabolic process"/>
    <property type="evidence" value="ECO:0007669"/>
    <property type="project" value="InterPro"/>
</dbReference>
<dbReference type="InterPro" id="IPR001381">
    <property type="entry name" value="DHquinase_I"/>
</dbReference>
<dbReference type="Gene3D" id="3.40.50.10860">
    <property type="entry name" value="Leucine Dehydrogenase, chain A, domain 1"/>
    <property type="match status" value="1"/>
</dbReference>
<protein>
    <recommendedName>
        <fullName evidence="1">shikimate dehydrogenase (NADP(+))</fullName>
        <ecNumber evidence="1">1.1.1.25</ecNumber>
    </recommendedName>
</protein>
<evidence type="ECO:0000256" key="6">
    <source>
        <dbReference type="ARBA" id="ARBA00023239"/>
    </source>
</evidence>
<dbReference type="HAMAP" id="MF_00222">
    <property type="entry name" value="Shikimate_DH_AroE"/>
    <property type="match status" value="1"/>
</dbReference>
<dbReference type="InterPro" id="IPR036291">
    <property type="entry name" value="NAD(P)-bd_dom_sf"/>
</dbReference>
<keyword evidence="6" id="KW-0456">Lyase</keyword>
<feature type="domain" description="Shikimate dehydrogenase substrate binding N-terminal" evidence="9">
    <location>
        <begin position="263"/>
        <end position="345"/>
    </location>
</feature>